<name>A0A4C1Z4P0_EUMVA</name>
<comment type="caution">
    <text evidence="1">The sequence shown here is derived from an EMBL/GenBank/DDBJ whole genome shotgun (WGS) entry which is preliminary data.</text>
</comment>
<accession>A0A4C1Z4P0</accession>
<dbReference type="EMBL" id="BGZK01001588">
    <property type="protein sequence ID" value="GBP82818.1"/>
    <property type="molecule type" value="Genomic_DNA"/>
</dbReference>
<proteinExistence type="predicted"/>
<organism evidence="1 2">
    <name type="scientific">Eumeta variegata</name>
    <name type="common">Bagworm moth</name>
    <name type="synonym">Eumeta japonica</name>
    <dbReference type="NCBI Taxonomy" id="151549"/>
    <lineage>
        <taxon>Eukaryota</taxon>
        <taxon>Metazoa</taxon>
        <taxon>Ecdysozoa</taxon>
        <taxon>Arthropoda</taxon>
        <taxon>Hexapoda</taxon>
        <taxon>Insecta</taxon>
        <taxon>Pterygota</taxon>
        <taxon>Neoptera</taxon>
        <taxon>Endopterygota</taxon>
        <taxon>Lepidoptera</taxon>
        <taxon>Glossata</taxon>
        <taxon>Ditrysia</taxon>
        <taxon>Tineoidea</taxon>
        <taxon>Psychidae</taxon>
        <taxon>Oiketicinae</taxon>
        <taxon>Eumeta</taxon>
    </lineage>
</organism>
<protein>
    <submittedName>
        <fullName evidence="1">Uncharacterized protein</fullName>
    </submittedName>
</protein>
<dbReference type="AlphaFoldDB" id="A0A4C1Z4P0"/>
<evidence type="ECO:0000313" key="2">
    <source>
        <dbReference type="Proteomes" id="UP000299102"/>
    </source>
</evidence>
<gene>
    <name evidence="1" type="ORF">EVAR_61255_1</name>
</gene>
<keyword evidence="2" id="KW-1185">Reference proteome</keyword>
<dbReference type="OrthoDB" id="7397102at2759"/>
<reference evidence="1 2" key="1">
    <citation type="journal article" date="2019" name="Commun. Biol.">
        <title>The bagworm genome reveals a unique fibroin gene that provides high tensile strength.</title>
        <authorList>
            <person name="Kono N."/>
            <person name="Nakamura H."/>
            <person name="Ohtoshi R."/>
            <person name="Tomita M."/>
            <person name="Numata K."/>
            <person name="Arakawa K."/>
        </authorList>
    </citation>
    <scope>NUCLEOTIDE SEQUENCE [LARGE SCALE GENOMIC DNA]</scope>
</reference>
<dbReference type="Proteomes" id="UP000299102">
    <property type="component" value="Unassembled WGS sequence"/>
</dbReference>
<evidence type="ECO:0000313" key="1">
    <source>
        <dbReference type="EMBL" id="GBP82818.1"/>
    </source>
</evidence>
<sequence length="140" mass="15816">MPTSWIPDGCQTNYKIRKRCSSEMYMKIALFFVITRLCRCEIENDVLTLQDDLEGGLEEAVDRRRPSSEQEKDILLLEALGRRKGHHSPYGASDESDTIMDLLGETAEAKSRDLSAFSMVKNSRRAGLKNIPFVMDVSGI</sequence>